<evidence type="ECO:0000256" key="1">
    <source>
        <dbReference type="ARBA" id="ARBA00003788"/>
    </source>
</evidence>
<dbReference type="GO" id="GO:0005960">
    <property type="term" value="C:glycine cleavage complex"/>
    <property type="evidence" value="ECO:0007669"/>
    <property type="project" value="TreeGrafter"/>
</dbReference>
<feature type="domain" description="Glycine dehydrogenase C-terminal" evidence="7">
    <location>
        <begin position="357"/>
        <end position="459"/>
    </location>
</feature>
<dbReference type="Gene3D" id="3.40.640.10">
    <property type="entry name" value="Type I PLP-dependent aspartate aminotransferase-like (Major domain)"/>
    <property type="match status" value="1"/>
</dbReference>
<dbReference type="Gene3D" id="6.20.440.10">
    <property type="match status" value="1"/>
</dbReference>
<name>A0A7D9D388_9GAMM</name>
<dbReference type="InterPro" id="IPR015421">
    <property type="entry name" value="PyrdxlP-dep_Trfase_major"/>
</dbReference>
<evidence type="ECO:0000313" key="8">
    <source>
        <dbReference type="EMBL" id="VUX56134.1"/>
    </source>
</evidence>
<organism evidence="8">
    <name type="scientific">uncultured Woeseiaceae bacterium</name>
    <dbReference type="NCBI Taxonomy" id="1983305"/>
    <lineage>
        <taxon>Bacteria</taxon>
        <taxon>Pseudomonadati</taxon>
        <taxon>Pseudomonadota</taxon>
        <taxon>Gammaproteobacteria</taxon>
        <taxon>Woeseiales</taxon>
        <taxon>Woeseiaceae</taxon>
        <taxon>environmental samples</taxon>
    </lineage>
</organism>
<feature type="modified residue" description="N6-(pyridoxal phosphate)lysine" evidence="5">
    <location>
        <position position="266"/>
    </location>
</feature>
<dbReference type="PANTHER" id="PTHR11773">
    <property type="entry name" value="GLYCINE DEHYDROGENASE, DECARBOXYLATING"/>
    <property type="match status" value="1"/>
</dbReference>
<dbReference type="GO" id="GO:0005829">
    <property type="term" value="C:cytosol"/>
    <property type="evidence" value="ECO:0007669"/>
    <property type="project" value="TreeGrafter"/>
</dbReference>
<keyword evidence="3 5" id="KW-0560">Oxidoreductase</keyword>
<dbReference type="InterPro" id="IPR015422">
    <property type="entry name" value="PyrdxlP-dep_Trfase_small"/>
</dbReference>
<comment type="cofactor">
    <cofactor evidence="5">
        <name>pyridoxal 5'-phosphate</name>
        <dbReference type="ChEBI" id="CHEBI:597326"/>
    </cofactor>
</comment>
<dbReference type="InterPro" id="IPR049316">
    <property type="entry name" value="GDC-P_C"/>
</dbReference>
<dbReference type="Pfam" id="PF21478">
    <property type="entry name" value="GcvP2_C"/>
    <property type="match status" value="1"/>
</dbReference>
<dbReference type="Pfam" id="PF00266">
    <property type="entry name" value="Aminotran_5"/>
    <property type="match status" value="1"/>
</dbReference>
<evidence type="ECO:0000256" key="5">
    <source>
        <dbReference type="HAMAP-Rule" id="MF_00713"/>
    </source>
</evidence>
<comment type="similarity">
    <text evidence="5">Belongs to the GcvP family. C-terminal subunit subfamily.</text>
</comment>
<dbReference type="EC" id="1.4.4.2" evidence="5"/>
<dbReference type="SUPFAM" id="SSF53383">
    <property type="entry name" value="PLP-dependent transferases"/>
    <property type="match status" value="1"/>
</dbReference>
<reference evidence="8" key="1">
    <citation type="submission" date="2019-07" db="EMBL/GenBank/DDBJ databases">
        <authorList>
            <person name="Weber M."/>
            <person name="Kostadinov I."/>
            <person name="Kostadinov D I."/>
        </authorList>
    </citation>
    <scope>NUCLEOTIDE SEQUENCE</scope>
    <source>
        <strain evidence="8">Gfbio:sag-sample-m06:053724c1-46a9-4a36-b237-ea2bf867836b</strain>
    </source>
</reference>
<accession>A0A7D9D388</accession>
<evidence type="ECO:0000256" key="2">
    <source>
        <dbReference type="ARBA" id="ARBA00022898"/>
    </source>
</evidence>
<comment type="subunit">
    <text evidence="5">The glycine cleavage system is composed of four proteins: P, T, L and H. In this organism, the P 'protein' is a heterodimer of two subunits.</text>
</comment>
<evidence type="ECO:0000259" key="7">
    <source>
        <dbReference type="Pfam" id="PF21478"/>
    </source>
</evidence>
<sequence length="493" mass="53525">MTEALIFDVSKAGRRAFAQAPLDVAEANIPAAYLRDDVPTLPEVSELQVVRHFTRLSQQNFSIDTQFYPLGSCTMKYNPRACNALALLPGFAGRHPLGPVSHGQGFLVCMYELQEMLKSVTGMKAVSLTPMAGAQGELAGVAMIRAYHIARGDENRNEIIVPDAAHGTNPATATMCGCIVREIPTNAEGDVDLAALKQAVGPNTAGIMLTNPSTLGVFERKIMEIQKTVHDAGGLLYYDGANLNAILGKVRPGDMGFDVIHLNLHKTFSTPHGGGGPGSGAVGVGNRLLPFLPVPIVRKVVDEGEKDGSAHYDWLTEDDLPQSIGRLSGFMGNAGVLLRAYVYMRMVGKDGMQRIAEYATLNANYLMVRLKEAGFEAAFPNRRASHEFILTLKNEAKTLHVNTMDFAKALLDKGFHAPTTYFPLLVPECLLIEPTESEDQQALDGFVDAMIAIAQEAKENPERVRGAPYSTPVRRLDDVKAARQLDLAWKRPA</sequence>
<dbReference type="FunFam" id="3.90.1150.10:FF:000014">
    <property type="entry name" value="Probable glycine dehydrogenase (decarboxylating) subunit 2"/>
    <property type="match status" value="1"/>
</dbReference>
<protein>
    <recommendedName>
        <fullName evidence="5">Probable glycine dehydrogenase (decarboxylating) subunit 2</fullName>
        <ecNumber evidence="5">1.4.4.2</ecNumber>
    </recommendedName>
    <alternativeName>
        <fullName evidence="5">Glycine cleavage system P-protein subunit 2</fullName>
    </alternativeName>
    <alternativeName>
        <fullName evidence="5">Glycine decarboxylase subunit 2</fullName>
    </alternativeName>
    <alternativeName>
        <fullName evidence="5">Glycine dehydrogenase (aminomethyl-transferring) subunit 2</fullName>
    </alternativeName>
</protein>
<dbReference type="Gene3D" id="3.90.1150.10">
    <property type="entry name" value="Aspartate Aminotransferase, domain 1"/>
    <property type="match status" value="1"/>
</dbReference>
<dbReference type="InterPro" id="IPR020581">
    <property type="entry name" value="GDC_P"/>
</dbReference>
<dbReference type="FunFam" id="3.40.640.10:FF:000224">
    <property type="entry name" value="Probable glycine dehydrogenase (decarboxylating) subunit 2"/>
    <property type="match status" value="1"/>
</dbReference>
<dbReference type="GO" id="GO:0004375">
    <property type="term" value="F:glycine dehydrogenase (decarboxylating) activity"/>
    <property type="evidence" value="ECO:0007669"/>
    <property type="project" value="UniProtKB-EC"/>
</dbReference>
<dbReference type="InterPro" id="IPR023012">
    <property type="entry name" value="GcvPB"/>
</dbReference>
<evidence type="ECO:0000256" key="4">
    <source>
        <dbReference type="ARBA" id="ARBA00049026"/>
    </source>
</evidence>
<dbReference type="InterPro" id="IPR015424">
    <property type="entry name" value="PyrdxlP-dep_Trfase"/>
</dbReference>
<evidence type="ECO:0000259" key="6">
    <source>
        <dbReference type="Pfam" id="PF00266"/>
    </source>
</evidence>
<comment type="function">
    <text evidence="1 5">The glycine cleavage system catalyzes the degradation of glycine. The P protein binds the alpha-amino group of glycine through its pyridoxal phosphate cofactor; CO(2) is released and the remaining methylamine moiety is then transferred to the lipoamide cofactor of the H protein.</text>
</comment>
<dbReference type="HAMAP" id="MF_00713">
    <property type="entry name" value="GcvPB"/>
    <property type="match status" value="1"/>
</dbReference>
<feature type="domain" description="Aminotransferase class V" evidence="6">
    <location>
        <begin position="154"/>
        <end position="273"/>
    </location>
</feature>
<dbReference type="AlphaFoldDB" id="A0A7D9D388"/>
<keyword evidence="2 5" id="KW-0663">Pyridoxal phosphate</keyword>
<gene>
    <name evidence="5 8" type="primary">gcvPB</name>
    <name evidence="8" type="ORF">JTBM06_V1_320003</name>
</gene>
<dbReference type="EMBL" id="LR633967">
    <property type="protein sequence ID" value="VUX56134.1"/>
    <property type="molecule type" value="Genomic_DNA"/>
</dbReference>
<dbReference type="PANTHER" id="PTHR11773:SF1">
    <property type="entry name" value="GLYCINE DEHYDROGENASE (DECARBOXYLATING), MITOCHONDRIAL"/>
    <property type="match status" value="1"/>
</dbReference>
<dbReference type="NCBIfam" id="NF003346">
    <property type="entry name" value="PRK04366.1"/>
    <property type="match status" value="1"/>
</dbReference>
<proteinExistence type="inferred from homology"/>
<evidence type="ECO:0000256" key="3">
    <source>
        <dbReference type="ARBA" id="ARBA00023002"/>
    </source>
</evidence>
<comment type="catalytic activity">
    <reaction evidence="4 5">
        <text>N(6)-[(R)-lipoyl]-L-lysyl-[glycine-cleavage complex H protein] + glycine + H(+) = N(6)-[(R)-S(8)-aminomethyldihydrolipoyl]-L-lysyl-[glycine-cleavage complex H protein] + CO2</text>
        <dbReference type="Rhea" id="RHEA:24304"/>
        <dbReference type="Rhea" id="RHEA-COMP:10494"/>
        <dbReference type="Rhea" id="RHEA-COMP:10495"/>
        <dbReference type="ChEBI" id="CHEBI:15378"/>
        <dbReference type="ChEBI" id="CHEBI:16526"/>
        <dbReference type="ChEBI" id="CHEBI:57305"/>
        <dbReference type="ChEBI" id="CHEBI:83099"/>
        <dbReference type="ChEBI" id="CHEBI:83143"/>
        <dbReference type="EC" id="1.4.4.2"/>
    </reaction>
</comment>
<dbReference type="GO" id="GO:0019464">
    <property type="term" value="P:glycine decarboxylation via glycine cleavage system"/>
    <property type="evidence" value="ECO:0007669"/>
    <property type="project" value="UniProtKB-UniRule"/>
</dbReference>
<dbReference type="GO" id="GO:0016594">
    <property type="term" value="F:glycine binding"/>
    <property type="evidence" value="ECO:0007669"/>
    <property type="project" value="TreeGrafter"/>
</dbReference>
<dbReference type="InterPro" id="IPR000192">
    <property type="entry name" value="Aminotrans_V_dom"/>
</dbReference>
<dbReference type="GO" id="GO:0030170">
    <property type="term" value="F:pyridoxal phosphate binding"/>
    <property type="evidence" value="ECO:0007669"/>
    <property type="project" value="TreeGrafter"/>
</dbReference>